<sequence>MPTTCQASYPSAWDGYQACASYDGLDWFRIPSTTFNQETGVLSISHTPDHDVVHYAYFAPYPMQRHEQLVHSMQMHSHIKLQVLGQTIDGRNMDMLQVGEDEADQPRKKRVWLAARQHPGETQAEWFMEGLLNRLADTHDPVTKAALKSCVFFCIPNMCPDGSARGHLRTNAAGVNLNRVWKVNDPQTSPEVYYTLQAMAAEGVDFMLDVHGDEELPYCFVAGLDGIPAWGPRLQGLQSAFCTSFTQHSPDFQASPSILGLASSTPHQVTWKLHV</sequence>
<comment type="caution">
    <text evidence="3">Lacks conserved residue(s) required for the propagation of feature annotation.</text>
</comment>
<proteinExistence type="inferred from homology"/>
<evidence type="ECO:0000256" key="2">
    <source>
        <dbReference type="ARBA" id="ARBA00005988"/>
    </source>
</evidence>
<dbReference type="CDD" id="cd06234">
    <property type="entry name" value="M14_PaCCP-like"/>
    <property type="match status" value="1"/>
</dbReference>
<protein>
    <recommendedName>
        <fullName evidence="4">Peptidase M14 domain-containing protein</fullName>
    </recommendedName>
</protein>
<reference evidence="5" key="1">
    <citation type="submission" date="2017-08" db="EMBL/GenBank/DDBJ databases">
        <authorList>
            <person name="Polle J.E."/>
            <person name="Barry K."/>
            <person name="Cushman J."/>
            <person name="Schmutz J."/>
            <person name="Tran D."/>
            <person name="Hathwaick L.T."/>
            <person name="Yim W.C."/>
            <person name="Jenkins J."/>
            <person name="Mckie-Krisberg Z.M."/>
            <person name="Prochnik S."/>
            <person name="Lindquist E."/>
            <person name="Dockter R.B."/>
            <person name="Adam C."/>
            <person name="Molina H."/>
            <person name="Bunkerborg J."/>
            <person name="Jin E."/>
            <person name="Buchheim M."/>
            <person name="Magnuson J."/>
        </authorList>
    </citation>
    <scope>NUCLEOTIDE SEQUENCE</scope>
    <source>
        <strain evidence="5">CCAP 19/18</strain>
    </source>
</reference>
<dbReference type="InterPro" id="IPR050821">
    <property type="entry name" value="Cytosolic_carboxypeptidase"/>
</dbReference>
<dbReference type="SUPFAM" id="SSF53187">
    <property type="entry name" value="Zn-dependent exopeptidases"/>
    <property type="match status" value="1"/>
</dbReference>
<dbReference type="Gene3D" id="3.40.630.10">
    <property type="entry name" value="Zn peptidases"/>
    <property type="match status" value="1"/>
</dbReference>
<name>A0ABQ7GKY1_DUNSA</name>
<evidence type="ECO:0000313" key="5">
    <source>
        <dbReference type="EMBL" id="KAF5835264.1"/>
    </source>
</evidence>
<evidence type="ECO:0000313" key="6">
    <source>
        <dbReference type="Proteomes" id="UP000815325"/>
    </source>
</evidence>
<accession>A0ABQ7GKY1</accession>
<dbReference type="InterPro" id="IPR040626">
    <property type="entry name" value="Pepdidase_M14_N"/>
</dbReference>
<comment type="similarity">
    <text evidence="2 3">Belongs to the peptidase M14 family.</text>
</comment>
<evidence type="ECO:0000259" key="4">
    <source>
        <dbReference type="PROSITE" id="PS52035"/>
    </source>
</evidence>
<dbReference type="Gene3D" id="2.60.40.3120">
    <property type="match status" value="1"/>
</dbReference>
<organism evidence="5 6">
    <name type="scientific">Dunaliella salina</name>
    <name type="common">Green alga</name>
    <name type="synonym">Protococcus salinus</name>
    <dbReference type="NCBI Taxonomy" id="3046"/>
    <lineage>
        <taxon>Eukaryota</taxon>
        <taxon>Viridiplantae</taxon>
        <taxon>Chlorophyta</taxon>
        <taxon>core chlorophytes</taxon>
        <taxon>Chlorophyceae</taxon>
        <taxon>CS clade</taxon>
        <taxon>Chlamydomonadales</taxon>
        <taxon>Dunaliellaceae</taxon>
        <taxon>Dunaliella</taxon>
    </lineage>
</organism>
<comment type="caution">
    <text evidence="5">The sequence shown here is derived from an EMBL/GenBank/DDBJ whole genome shotgun (WGS) entry which is preliminary data.</text>
</comment>
<feature type="domain" description="Peptidase M14" evidence="4">
    <location>
        <begin position="53"/>
        <end position="275"/>
    </location>
</feature>
<dbReference type="PANTHER" id="PTHR12756">
    <property type="entry name" value="CYTOSOLIC CARBOXYPEPTIDASE"/>
    <property type="match status" value="1"/>
</dbReference>
<gene>
    <name evidence="5" type="ORF">DUNSADRAFT_7625</name>
</gene>
<dbReference type="EMBL" id="MU069714">
    <property type="protein sequence ID" value="KAF5835264.1"/>
    <property type="molecule type" value="Genomic_DNA"/>
</dbReference>
<dbReference type="PROSITE" id="PS52035">
    <property type="entry name" value="PEPTIDASE_M14"/>
    <property type="match status" value="1"/>
</dbReference>
<evidence type="ECO:0000256" key="3">
    <source>
        <dbReference type="PROSITE-ProRule" id="PRU01379"/>
    </source>
</evidence>
<keyword evidence="6" id="KW-1185">Reference proteome</keyword>
<dbReference type="PANTHER" id="PTHR12756:SF11">
    <property type="entry name" value="CYTOSOLIC CARBOXYPEPTIDASE 1"/>
    <property type="match status" value="1"/>
</dbReference>
<dbReference type="Pfam" id="PF18027">
    <property type="entry name" value="Pepdidase_M14_N"/>
    <property type="match status" value="1"/>
</dbReference>
<dbReference type="InterPro" id="IPR000834">
    <property type="entry name" value="Peptidase_M14"/>
</dbReference>
<evidence type="ECO:0000256" key="1">
    <source>
        <dbReference type="ARBA" id="ARBA00001947"/>
    </source>
</evidence>
<comment type="cofactor">
    <cofactor evidence="1">
        <name>Zn(2+)</name>
        <dbReference type="ChEBI" id="CHEBI:29105"/>
    </cofactor>
</comment>
<dbReference type="Pfam" id="PF00246">
    <property type="entry name" value="Peptidase_M14"/>
    <property type="match status" value="1"/>
</dbReference>
<dbReference type="Proteomes" id="UP000815325">
    <property type="component" value="Unassembled WGS sequence"/>
</dbReference>